<dbReference type="InterPro" id="IPR036852">
    <property type="entry name" value="Peptidase_S8/S53_dom_sf"/>
</dbReference>
<dbReference type="RefSeq" id="WP_076486451.1">
    <property type="nucleotide sequence ID" value="NZ_FTOG01000018.1"/>
</dbReference>
<dbReference type="GO" id="GO:0006508">
    <property type="term" value="P:proteolysis"/>
    <property type="evidence" value="ECO:0007669"/>
    <property type="project" value="UniProtKB-KW"/>
</dbReference>
<feature type="domain" description="Peptidase S8/S53" evidence="7">
    <location>
        <begin position="264"/>
        <end position="586"/>
    </location>
</feature>
<name>A0A1N7QG65_9RHOB</name>
<feature type="compositionally biased region" description="Gly residues" evidence="6">
    <location>
        <begin position="22"/>
        <end position="36"/>
    </location>
</feature>
<evidence type="ECO:0000256" key="4">
    <source>
        <dbReference type="ARBA" id="ARBA00022825"/>
    </source>
</evidence>
<keyword evidence="2 5" id="KW-0645">Protease</keyword>
<comment type="similarity">
    <text evidence="1 5">Belongs to the peptidase S8 family.</text>
</comment>
<sequence>MAQLEHLQLIRARVPIARRKTGGGGAPPGRGGGHGGALQAETRTAMAEQLAAKPAAFVDPSLLLRVQVDGHIAESDWERLGLLVVSSDADRTVLLFSSTGDLTVFMDRLSKFDAPPANPGQKNPNYAGLVGRIDGIGGLAPRDRLGPKIKAEGITEAEDLQDDVQYVLDIELWEFGTRPQREAKVAEIEQFLVAQGGAVYDTYIGPSITVMRVEATGRGLRPLLGVPEIAIIDLPPEPDLVAQPMVALDAGRVPPVLDPAEGAPIIGILDSGVNDHPLLDGLVVGRHLGEGIVGAADVWGHGTSVAGAALFGDLRDAIPAGSLEPVGRLAVAKVVGDNGRFPERRTVPRVMDTAIRTLHADQGCRLFVLSLGDTNANLPQGRVGPWAATLDALARELDVLIVVSAGNRGRPRPFMAATSEELVTLYPTYLLEPENRLAEPAGAANVMTVGAVAGGTGLDARHERDANVRPITHEWGEPSPFTRVGPGAGGVRKPDVVDLGGTAVFDVPSVSLAGAPRLPAAGVITLNHRYTEQFLTAAGGTSFAAPLLIHKAARLLRRMPNASANLLRALLVGAARSPDAFERRLGVMTAAERVRIGGNGVVDPIRAAYSDEHRVVLYAEDALEMDQFAVYRLPIPPEFRTGGDRTIRVSLAYDPPVRRTRSDYLGTKMDFRLLRGIDEAELFEHFRERDKTLEGAAPAVPPRFKCKLQPGSDERASNTVQTASVTFKRDTGEYGEVYYLVVRCLSHWAVDQVFDQRFAVVVELEHQPEVRIYNRVRERVQVRA</sequence>
<dbReference type="EMBL" id="FTOG01000018">
    <property type="protein sequence ID" value="SIT21845.1"/>
    <property type="molecule type" value="Genomic_DNA"/>
</dbReference>
<evidence type="ECO:0000256" key="1">
    <source>
        <dbReference type="ARBA" id="ARBA00011073"/>
    </source>
</evidence>
<dbReference type="SUPFAM" id="SSF52743">
    <property type="entry name" value="Subtilisin-like"/>
    <property type="match status" value="1"/>
</dbReference>
<evidence type="ECO:0000259" key="7">
    <source>
        <dbReference type="Pfam" id="PF00082"/>
    </source>
</evidence>
<protein>
    <submittedName>
        <fullName evidence="8">Subtilase family protein</fullName>
    </submittedName>
</protein>
<keyword evidence="4 5" id="KW-0720">Serine protease</keyword>
<dbReference type="GO" id="GO:0004252">
    <property type="term" value="F:serine-type endopeptidase activity"/>
    <property type="evidence" value="ECO:0007669"/>
    <property type="project" value="UniProtKB-UniRule"/>
</dbReference>
<evidence type="ECO:0000256" key="5">
    <source>
        <dbReference type="PROSITE-ProRule" id="PRU01240"/>
    </source>
</evidence>
<dbReference type="Proteomes" id="UP000186221">
    <property type="component" value="Unassembled WGS sequence"/>
</dbReference>
<feature type="active site" description="Charge relay system" evidence="5">
    <location>
        <position position="301"/>
    </location>
</feature>
<reference evidence="9" key="1">
    <citation type="submission" date="2017-01" db="EMBL/GenBank/DDBJ databases">
        <authorList>
            <person name="Varghese N."/>
            <person name="Submissions S."/>
        </authorList>
    </citation>
    <scope>NUCLEOTIDE SEQUENCE [LARGE SCALE GENOMIC DNA]</scope>
    <source>
        <strain evidence="9">DSM 19945</strain>
    </source>
</reference>
<dbReference type="InterPro" id="IPR000209">
    <property type="entry name" value="Peptidase_S8/S53_dom"/>
</dbReference>
<dbReference type="AlphaFoldDB" id="A0A1N7QG65"/>
<evidence type="ECO:0000313" key="9">
    <source>
        <dbReference type="Proteomes" id="UP000186221"/>
    </source>
</evidence>
<feature type="active site" description="Charge relay system" evidence="5">
    <location>
        <position position="270"/>
    </location>
</feature>
<dbReference type="InterPro" id="IPR034074">
    <property type="entry name" value="Y4bN_pept_dom"/>
</dbReference>
<accession>A0A1N7QG65</accession>
<proteinExistence type="inferred from homology"/>
<dbReference type="PANTHER" id="PTHR43806">
    <property type="entry name" value="PEPTIDASE S8"/>
    <property type="match status" value="1"/>
</dbReference>
<evidence type="ECO:0000256" key="2">
    <source>
        <dbReference type="ARBA" id="ARBA00022670"/>
    </source>
</evidence>
<dbReference type="PROSITE" id="PS51892">
    <property type="entry name" value="SUBTILASE"/>
    <property type="match status" value="1"/>
</dbReference>
<evidence type="ECO:0000256" key="6">
    <source>
        <dbReference type="SAM" id="MobiDB-lite"/>
    </source>
</evidence>
<dbReference type="Gene3D" id="3.40.50.200">
    <property type="entry name" value="Peptidase S8/S53 domain"/>
    <property type="match status" value="1"/>
</dbReference>
<keyword evidence="9" id="KW-1185">Reference proteome</keyword>
<dbReference type="CDD" id="cd04847">
    <property type="entry name" value="Peptidases_S8_Subtilisin_like_2"/>
    <property type="match status" value="1"/>
</dbReference>
<evidence type="ECO:0000313" key="8">
    <source>
        <dbReference type="EMBL" id="SIT21845.1"/>
    </source>
</evidence>
<gene>
    <name evidence="8" type="ORF">SAMN05421580_11812</name>
</gene>
<dbReference type="InterPro" id="IPR050131">
    <property type="entry name" value="Peptidase_S8_subtilisin-like"/>
</dbReference>
<organism evidence="8 9">
    <name type="scientific">Rhodobacter aestuarii</name>
    <dbReference type="NCBI Taxonomy" id="453582"/>
    <lineage>
        <taxon>Bacteria</taxon>
        <taxon>Pseudomonadati</taxon>
        <taxon>Pseudomonadota</taxon>
        <taxon>Alphaproteobacteria</taxon>
        <taxon>Rhodobacterales</taxon>
        <taxon>Rhodobacter group</taxon>
        <taxon>Rhodobacter</taxon>
    </lineage>
</organism>
<keyword evidence="3 5" id="KW-0378">Hydrolase</keyword>
<dbReference type="PANTHER" id="PTHR43806:SF11">
    <property type="entry name" value="CEREVISIN-RELATED"/>
    <property type="match status" value="1"/>
</dbReference>
<feature type="active site" description="Charge relay system" evidence="5">
    <location>
        <position position="542"/>
    </location>
</feature>
<dbReference type="STRING" id="453582.SAMN05421580_11812"/>
<dbReference type="Pfam" id="PF00082">
    <property type="entry name" value="Peptidase_S8"/>
    <property type="match status" value="1"/>
</dbReference>
<feature type="region of interest" description="Disordered" evidence="6">
    <location>
        <begin position="18"/>
        <end position="37"/>
    </location>
</feature>
<evidence type="ECO:0000256" key="3">
    <source>
        <dbReference type="ARBA" id="ARBA00022801"/>
    </source>
</evidence>